<feature type="binding site" evidence="5">
    <location>
        <begin position="152"/>
        <end position="159"/>
    </location>
    <ligand>
        <name>ADP</name>
        <dbReference type="ChEBI" id="CHEBI:456216"/>
    </ligand>
</feature>
<dbReference type="GO" id="GO:0043531">
    <property type="term" value="F:ADP binding"/>
    <property type="evidence" value="ECO:0007669"/>
    <property type="project" value="UniProtKB-UniRule"/>
</dbReference>
<dbReference type="GO" id="GO:0005524">
    <property type="term" value="F:ATP binding"/>
    <property type="evidence" value="ECO:0007669"/>
    <property type="project" value="InterPro"/>
</dbReference>
<dbReference type="KEGG" id="mmai:sS8_4747"/>
<dbReference type="AlphaFoldDB" id="A0A250L0A9"/>
<dbReference type="RefSeq" id="WP_119631805.1">
    <property type="nucleotide sequence ID" value="NZ_AP017928.1"/>
</dbReference>
<keyword evidence="4 5" id="KW-0418">Kinase</keyword>
<keyword evidence="7" id="KW-1185">Reference proteome</keyword>
<dbReference type="EMBL" id="AP017928">
    <property type="protein sequence ID" value="BBA36671.1"/>
    <property type="molecule type" value="Genomic_DNA"/>
</dbReference>
<keyword evidence="2 5" id="KW-0808">Transferase</keyword>
<organism evidence="6 7">
    <name type="scientific">Methylocaldum marinum</name>
    <dbReference type="NCBI Taxonomy" id="1432792"/>
    <lineage>
        <taxon>Bacteria</taxon>
        <taxon>Pseudomonadati</taxon>
        <taxon>Pseudomonadota</taxon>
        <taxon>Gammaproteobacteria</taxon>
        <taxon>Methylococcales</taxon>
        <taxon>Methylococcaceae</taxon>
        <taxon>Methylocaldum</taxon>
    </lineage>
</organism>
<comment type="similarity">
    <text evidence="5">Belongs to the pyruvate, phosphate/water dikinase regulatory protein family. PSRP subfamily.</text>
</comment>
<proteinExistence type="inferred from homology"/>
<dbReference type="InterPro" id="IPR005177">
    <property type="entry name" value="Kinase-pyrophosphorylase"/>
</dbReference>
<keyword evidence="1 5" id="KW-0723">Serine/threonine-protein kinase</keyword>
<dbReference type="InterPro" id="IPR026530">
    <property type="entry name" value="PSRP"/>
</dbReference>
<dbReference type="EC" id="2.7.11.33" evidence="5"/>
<dbReference type="EC" id="2.7.4.28" evidence="5"/>
<gene>
    <name evidence="6" type="ORF">sS8_4747</name>
</gene>
<accession>A0A250L0A9</accession>
<dbReference type="NCBIfam" id="NF003742">
    <property type="entry name" value="PRK05339.1"/>
    <property type="match status" value="1"/>
</dbReference>
<name>A0A250L0A9_9GAMM</name>
<evidence type="ECO:0000256" key="4">
    <source>
        <dbReference type="ARBA" id="ARBA00022777"/>
    </source>
</evidence>
<dbReference type="OrthoDB" id="9782201at2"/>
<evidence type="ECO:0000256" key="3">
    <source>
        <dbReference type="ARBA" id="ARBA00022741"/>
    </source>
</evidence>
<evidence type="ECO:0000313" key="7">
    <source>
        <dbReference type="Proteomes" id="UP000266313"/>
    </source>
</evidence>
<evidence type="ECO:0000256" key="1">
    <source>
        <dbReference type="ARBA" id="ARBA00022527"/>
    </source>
</evidence>
<dbReference type="HAMAP" id="MF_01062">
    <property type="entry name" value="PSRP"/>
    <property type="match status" value="1"/>
</dbReference>
<protein>
    <recommendedName>
        <fullName evidence="5">Putative phosphoenolpyruvate synthase regulatory protein</fullName>
        <shortName evidence="5">PEP synthase regulatory protein</shortName>
        <shortName evidence="5">PSRP</shortName>
        <ecNumber evidence="5">2.7.11.33</ecNumber>
        <ecNumber evidence="5">2.7.4.28</ecNumber>
    </recommendedName>
    <alternativeName>
        <fullName evidence="5">Pyruvate, water dikinase regulatory protein</fullName>
    </alternativeName>
</protein>
<evidence type="ECO:0000256" key="2">
    <source>
        <dbReference type="ARBA" id="ARBA00022679"/>
    </source>
</evidence>
<reference evidence="6 7" key="1">
    <citation type="submission" date="2016-12" db="EMBL/GenBank/DDBJ databases">
        <title>Genome sequencing of Methylocaldum marinum.</title>
        <authorList>
            <person name="Takeuchi M."/>
            <person name="Kamagata Y."/>
            <person name="Hiraoka S."/>
            <person name="Oshima K."/>
            <person name="Hattori M."/>
            <person name="Iwasaki W."/>
        </authorList>
    </citation>
    <scope>NUCLEOTIDE SEQUENCE [LARGE SCALE GENOMIC DNA]</scope>
    <source>
        <strain evidence="6 7">S8</strain>
    </source>
</reference>
<evidence type="ECO:0000313" key="6">
    <source>
        <dbReference type="EMBL" id="BBA36671.1"/>
    </source>
</evidence>
<sequence length="272" mass="30275">MKRTAFFVSDHTAITAETFGRSLLSQFESVTFERVTVPFVDSEAKAMDTCRNIAEAFARDGQAPLVFSTLTDERLRQILERSEAVVFDLFEAFLDRMETTLGQSSAQAIGRTHGLGDATLGRGRVEALKFAIDCDDGIGIDAYDKADIILIGVSRSGKTPASLFLALHYGIKAANYPLTEEDLNLSGLPAGLRKHRKRLFGLTMTPERLHQLREERRPASRYAALEQCRSEIRAADALFRSAGIPYLDTSTMSVEEISANILHRKGLKRMQW</sequence>
<comment type="function">
    <text evidence="5">Bifunctional serine/threonine kinase and phosphorylase involved in the regulation of the phosphoenolpyruvate synthase (PEPS) by catalyzing its phosphorylation/dephosphorylation.</text>
</comment>
<dbReference type="Proteomes" id="UP000266313">
    <property type="component" value="Chromosome"/>
</dbReference>
<dbReference type="PANTHER" id="PTHR31756">
    <property type="entry name" value="PYRUVATE, PHOSPHATE DIKINASE REGULATORY PROTEIN 1, CHLOROPLASTIC"/>
    <property type="match status" value="1"/>
</dbReference>
<dbReference type="GO" id="GO:0016776">
    <property type="term" value="F:phosphotransferase activity, phosphate group as acceptor"/>
    <property type="evidence" value="ECO:0007669"/>
    <property type="project" value="UniProtKB-UniRule"/>
</dbReference>
<keyword evidence="3 5" id="KW-0547">Nucleotide-binding</keyword>
<dbReference type="Pfam" id="PF03618">
    <property type="entry name" value="Kinase-PPPase"/>
    <property type="match status" value="1"/>
</dbReference>
<dbReference type="GO" id="GO:0004674">
    <property type="term" value="F:protein serine/threonine kinase activity"/>
    <property type="evidence" value="ECO:0007669"/>
    <property type="project" value="UniProtKB-UniRule"/>
</dbReference>
<evidence type="ECO:0000256" key="5">
    <source>
        <dbReference type="HAMAP-Rule" id="MF_01062"/>
    </source>
</evidence>
<comment type="catalytic activity">
    <reaction evidence="5">
        <text>[pyruvate, water dikinase]-phosphate + phosphate + H(+) = [pyruvate, water dikinase] + diphosphate</text>
        <dbReference type="Rhea" id="RHEA:48580"/>
        <dbReference type="Rhea" id="RHEA-COMP:11425"/>
        <dbReference type="Rhea" id="RHEA-COMP:11426"/>
        <dbReference type="ChEBI" id="CHEBI:15378"/>
        <dbReference type="ChEBI" id="CHEBI:33019"/>
        <dbReference type="ChEBI" id="CHEBI:43176"/>
        <dbReference type="ChEBI" id="CHEBI:43474"/>
        <dbReference type="ChEBI" id="CHEBI:68546"/>
        <dbReference type="EC" id="2.7.4.28"/>
    </reaction>
</comment>
<keyword evidence="6" id="KW-0670">Pyruvate</keyword>
<dbReference type="PANTHER" id="PTHR31756:SF3">
    <property type="entry name" value="PYRUVATE, PHOSPHATE DIKINASE REGULATORY PROTEIN 1, CHLOROPLASTIC"/>
    <property type="match status" value="1"/>
</dbReference>
<comment type="catalytic activity">
    <reaction evidence="5">
        <text>[pyruvate, water dikinase] + ADP = [pyruvate, water dikinase]-phosphate + AMP + H(+)</text>
        <dbReference type="Rhea" id="RHEA:46020"/>
        <dbReference type="Rhea" id="RHEA-COMP:11425"/>
        <dbReference type="Rhea" id="RHEA-COMP:11426"/>
        <dbReference type="ChEBI" id="CHEBI:15378"/>
        <dbReference type="ChEBI" id="CHEBI:43176"/>
        <dbReference type="ChEBI" id="CHEBI:68546"/>
        <dbReference type="ChEBI" id="CHEBI:456215"/>
        <dbReference type="ChEBI" id="CHEBI:456216"/>
        <dbReference type="EC" id="2.7.11.33"/>
    </reaction>
</comment>